<evidence type="ECO:0000313" key="1">
    <source>
        <dbReference type="EMBL" id="UYV25221.1"/>
    </source>
</evidence>
<proteinExistence type="predicted"/>
<name>A0AA46UGD0_VIBPH</name>
<protein>
    <submittedName>
        <fullName evidence="1">Uncharacterized protein</fullName>
    </submittedName>
</protein>
<accession>A0AA46UGD0</accession>
<dbReference type="Proteomes" id="UP001163036">
    <property type="component" value="Chromosome 1"/>
</dbReference>
<dbReference type="AlphaFoldDB" id="A0AA46UGD0"/>
<reference evidence="1" key="1">
    <citation type="submission" date="2022-05" db="EMBL/GenBank/DDBJ databases">
        <title>Megaplasmid of Vibrio parahaemolyticus.</title>
        <authorList>
            <person name="Strauch E."/>
            <person name="Borowiak M."/>
        </authorList>
    </citation>
    <scope>NUCLEOTIDE SEQUENCE</scope>
    <source>
        <strain evidence="1">16-VB00198</strain>
    </source>
</reference>
<organism evidence="1 2">
    <name type="scientific">Vibrio parahaemolyticus</name>
    <dbReference type="NCBI Taxonomy" id="670"/>
    <lineage>
        <taxon>Bacteria</taxon>
        <taxon>Pseudomonadati</taxon>
        <taxon>Pseudomonadota</taxon>
        <taxon>Gammaproteobacteria</taxon>
        <taxon>Vibrionales</taxon>
        <taxon>Vibrionaceae</taxon>
        <taxon>Vibrio</taxon>
    </lineage>
</organism>
<sequence length="267" mass="29947">MMFDSARLKVERASEQIDEILAMSEISPPFTYVLETDTMTGDRATFSELNHISLKKLVIRCGEVFHNLRSALDHAYWEAVVPYIEDENKHGAIQFPFAKDSLKLEQAIKSRLAHQVSEEFFNLILSFKPCNGSGGNQLLSLLHEVNILDKHKFPTPVGDFTQISSADIRAQVPDFPAGLTNVGFGGCRRDVVWRTSSIDPKELGEIVPPTTCIFRRQLSVPVGIVLNMATIDYSESLITTLTKMRTEVQSILTQMSKSELYPSHTKT</sequence>
<dbReference type="EMBL" id="CP097355">
    <property type="protein sequence ID" value="UYV25221.1"/>
    <property type="molecule type" value="Genomic_DNA"/>
</dbReference>
<gene>
    <name evidence="1" type="ORF">M5598_09025</name>
</gene>
<evidence type="ECO:0000313" key="2">
    <source>
        <dbReference type="Proteomes" id="UP001163036"/>
    </source>
</evidence>
<dbReference type="RefSeq" id="WP_050482127.1">
    <property type="nucleotide sequence ID" value="NZ_CP097355.1"/>
</dbReference>